<name>A0A835XPP3_9CHLO</name>
<dbReference type="AlphaFoldDB" id="A0A835XPP3"/>
<accession>A0A835XPP3</accession>
<feature type="region of interest" description="Disordered" evidence="1">
    <location>
        <begin position="1"/>
        <end position="21"/>
    </location>
</feature>
<comment type="caution">
    <text evidence="2">The sequence shown here is derived from an EMBL/GenBank/DDBJ whole genome shotgun (WGS) entry which is preliminary data.</text>
</comment>
<sequence length="72" mass="7476">MAASAFGGGKEARSGNPNSSAAAGVRGLDNGYMYPEYLGVANGPFTMGLDEGWLTVWSSTGDVAWRSFKSVP</sequence>
<keyword evidence="3" id="KW-1185">Reference proteome</keyword>
<reference evidence="2" key="1">
    <citation type="journal article" date="2020" name="bioRxiv">
        <title>Comparative genomics of Chlamydomonas.</title>
        <authorList>
            <person name="Craig R.J."/>
            <person name="Hasan A.R."/>
            <person name="Ness R.W."/>
            <person name="Keightley P.D."/>
        </authorList>
    </citation>
    <scope>NUCLEOTIDE SEQUENCE</scope>
    <source>
        <strain evidence="2">CCAP 11/70</strain>
    </source>
</reference>
<evidence type="ECO:0000256" key="1">
    <source>
        <dbReference type="SAM" id="MobiDB-lite"/>
    </source>
</evidence>
<evidence type="ECO:0000313" key="3">
    <source>
        <dbReference type="Proteomes" id="UP000612055"/>
    </source>
</evidence>
<proteinExistence type="predicted"/>
<protein>
    <submittedName>
        <fullName evidence="2">Uncharacterized protein</fullName>
    </submittedName>
</protein>
<organism evidence="2 3">
    <name type="scientific">Edaphochlamys debaryana</name>
    <dbReference type="NCBI Taxonomy" id="47281"/>
    <lineage>
        <taxon>Eukaryota</taxon>
        <taxon>Viridiplantae</taxon>
        <taxon>Chlorophyta</taxon>
        <taxon>core chlorophytes</taxon>
        <taxon>Chlorophyceae</taxon>
        <taxon>CS clade</taxon>
        <taxon>Chlamydomonadales</taxon>
        <taxon>Chlamydomonadales incertae sedis</taxon>
        <taxon>Edaphochlamys</taxon>
    </lineage>
</organism>
<dbReference type="EMBL" id="JAEHOE010000090">
    <property type="protein sequence ID" value="KAG2487938.1"/>
    <property type="molecule type" value="Genomic_DNA"/>
</dbReference>
<evidence type="ECO:0000313" key="2">
    <source>
        <dbReference type="EMBL" id="KAG2487938.1"/>
    </source>
</evidence>
<gene>
    <name evidence="2" type="ORF">HYH03_013517</name>
</gene>
<dbReference type="Proteomes" id="UP000612055">
    <property type="component" value="Unassembled WGS sequence"/>
</dbReference>